<evidence type="ECO:0000256" key="4">
    <source>
        <dbReference type="ARBA" id="ARBA00012564"/>
    </source>
</evidence>
<dbReference type="Pfam" id="PF17900">
    <property type="entry name" value="Peptidase_M1_N"/>
    <property type="match status" value="1"/>
</dbReference>
<evidence type="ECO:0000256" key="9">
    <source>
        <dbReference type="ARBA" id="ARBA00022801"/>
    </source>
</evidence>
<dbReference type="PANTHER" id="PTHR11533">
    <property type="entry name" value="PROTEASE M1 ZINC METALLOPROTEASE"/>
    <property type="match status" value="1"/>
</dbReference>
<evidence type="ECO:0000259" key="13">
    <source>
        <dbReference type="Pfam" id="PF01433"/>
    </source>
</evidence>
<dbReference type="InterPro" id="IPR045357">
    <property type="entry name" value="Aminopeptidase_N-like_N"/>
</dbReference>
<gene>
    <name evidence="15" type="ORF">E8A74_39430</name>
</gene>
<dbReference type="OrthoDB" id="9816201at2"/>
<dbReference type="EC" id="3.4.11.2" evidence="4"/>
<dbReference type="GO" id="GO:0016285">
    <property type="term" value="F:alanyl aminopeptidase activity"/>
    <property type="evidence" value="ECO:0007669"/>
    <property type="project" value="UniProtKB-EC"/>
</dbReference>
<feature type="domain" description="Aminopeptidase N-like N-terminal" evidence="14">
    <location>
        <begin position="49"/>
        <end position="226"/>
    </location>
</feature>
<feature type="domain" description="Peptidase M1 membrane alanine aminopeptidase" evidence="13">
    <location>
        <begin position="277"/>
        <end position="447"/>
    </location>
</feature>
<dbReference type="InterPro" id="IPR050344">
    <property type="entry name" value="Peptidase_M1_aminopeptidases"/>
</dbReference>
<feature type="signal peptide" evidence="12">
    <location>
        <begin position="1"/>
        <end position="31"/>
    </location>
</feature>
<comment type="catalytic activity">
    <reaction evidence="1">
        <text>Release of an N-terminal amino acid, Xaa-|-Yaa- from a peptide, amide or arylamide. Xaa is preferably Ala, but may be most amino acids including Pro (slow action). When a terminal hydrophobic residue is followed by a prolyl residue, the two may be released as an intact Xaa-Pro dipeptide.</text>
        <dbReference type="EC" id="3.4.11.2"/>
    </reaction>
</comment>
<reference evidence="15 16" key="1">
    <citation type="submission" date="2019-04" db="EMBL/GenBank/DDBJ databases">
        <authorList>
            <person name="Li Y."/>
            <person name="Wang J."/>
        </authorList>
    </citation>
    <scope>NUCLEOTIDE SEQUENCE [LARGE SCALE GENOMIC DNA]</scope>
    <source>
        <strain evidence="15 16">DSM 14668</strain>
    </source>
</reference>
<dbReference type="Gene3D" id="2.60.40.1730">
    <property type="entry name" value="tricorn interacting facor f3 domain"/>
    <property type="match status" value="1"/>
</dbReference>
<dbReference type="PRINTS" id="PR00756">
    <property type="entry name" value="ALADIPTASE"/>
</dbReference>
<feature type="chain" id="PRO_5020752843" description="Aminopeptidase N" evidence="12">
    <location>
        <begin position="32"/>
        <end position="840"/>
    </location>
</feature>
<keyword evidence="10" id="KW-0862">Zinc</keyword>
<dbReference type="RefSeq" id="WP_136934276.1">
    <property type="nucleotide sequence ID" value="NZ_SSMQ01000061.1"/>
</dbReference>
<evidence type="ECO:0000313" key="16">
    <source>
        <dbReference type="Proteomes" id="UP000309215"/>
    </source>
</evidence>
<evidence type="ECO:0000256" key="12">
    <source>
        <dbReference type="SAM" id="SignalP"/>
    </source>
</evidence>
<evidence type="ECO:0000256" key="10">
    <source>
        <dbReference type="ARBA" id="ARBA00022833"/>
    </source>
</evidence>
<dbReference type="Pfam" id="PF01433">
    <property type="entry name" value="Peptidase_M1"/>
    <property type="match status" value="1"/>
</dbReference>
<keyword evidence="11" id="KW-0482">Metalloprotease</keyword>
<evidence type="ECO:0000313" key="15">
    <source>
        <dbReference type="EMBL" id="TKC99034.1"/>
    </source>
</evidence>
<dbReference type="GO" id="GO:0043171">
    <property type="term" value="P:peptide catabolic process"/>
    <property type="evidence" value="ECO:0007669"/>
    <property type="project" value="TreeGrafter"/>
</dbReference>
<keyword evidence="6 15" id="KW-0031">Aminopeptidase</keyword>
<comment type="caution">
    <text evidence="15">The sequence shown here is derived from an EMBL/GenBank/DDBJ whole genome shotgun (WGS) entry which is preliminary data.</text>
</comment>
<dbReference type="SUPFAM" id="SSF55486">
    <property type="entry name" value="Metalloproteases ('zincins'), catalytic domain"/>
    <property type="match status" value="1"/>
</dbReference>
<evidence type="ECO:0000256" key="7">
    <source>
        <dbReference type="ARBA" id="ARBA00022670"/>
    </source>
</evidence>
<comment type="cofactor">
    <cofactor evidence="2">
        <name>Zn(2+)</name>
        <dbReference type="ChEBI" id="CHEBI:29105"/>
    </cofactor>
</comment>
<keyword evidence="16" id="KW-1185">Reference proteome</keyword>
<dbReference type="GO" id="GO:0070006">
    <property type="term" value="F:metalloaminopeptidase activity"/>
    <property type="evidence" value="ECO:0007669"/>
    <property type="project" value="TreeGrafter"/>
</dbReference>
<dbReference type="PROSITE" id="PS51257">
    <property type="entry name" value="PROKAR_LIPOPROTEIN"/>
    <property type="match status" value="1"/>
</dbReference>
<evidence type="ECO:0000256" key="5">
    <source>
        <dbReference type="ARBA" id="ARBA00015611"/>
    </source>
</evidence>
<evidence type="ECO:0000256" key="1">
    <source>
        <dbReference type="ARBA" id="ARBA00000098"/>
    </source>
</evidence>
<accession>A0A4U1IX15</accession>
<dbReference type="GO" id="GO:0005615">
    <property type="term" value="C:extracellular space"/>
    <property type="evidence" value="ECO:0007669"/>
    <property type="project" value="TreeGrafter"/>
</dbReference>
<dbReference type="Gene3D" id="1.10.390.10">
    <property type="entry name" value="Neutral Protease Domain 2"/>
    <property type="match status" value="1"/>
</dbReference>
<dbReference type="InterPro" id="IPR042097">
    <property type="entry name" value="Aminopeptidase_N-like_N_sf"/>
</dbReference>
<dbReference type="InterPro" id="IPR027268">
    <property type="entry name" value="Peptidase_M4/M1_CTD_sf"/>
</dbReference>
<dbReference type="InterPro" id="IPR014782">
    <property type="entry name" value="Peptidase_M1_dom"/>
</dbReference>
<dbReference type="PANTHER" id="PTHR11533:SF174">
    <property type="entry name" value="PUROMYCIN-SENSITIVE AMINOPEPTIDASE-RELATED"/>
    <property type="match status" value="1"/>
</dbReference>
<comment type="similarity">
    <text evidence="3">Belongs to the peptidase M1 family.</text>
</comment>
<dbReference type="GO" id="GO:0042277">
    <property type="term" value="F:peptide binding"/>
    <property type="evidence" value="ECO:0007669"/>
    <property type="project" value="TreeGrafter"/>
</dbReference>
<keyword evidence="12" id="KW-0732">Signal</keyword>
<evidence type="ECO:0000256" key="3">
    <source>
        <dbReference type="ARBA" id="ARBA00010136"/>
    </source>
</evidence>
<evidence type="ECO:0000256" key="6">
    <source>
        <dbReference type="ARBA" id="ARBA00022438"/>
    </source>
</evidence>
<dbReference type="AlphaFoldDB" id="A0A4U1IX15"/>
<name>A0A4U1IX15_9BACT</name>
<dbReference type="SUPFAM" id="SSF63737">
    <property type="entry name" value="Leukotriene A4 hydrolase N-terminal domain"/>
    <property type="match status" value="1"/>
</dbReference>
<dbReference type="EMBL" id="SSMQ01000061">
    <property type="protein sequence ID" value="TKC99034.1"/>
    <property type="molecule type" value="Genomic_DNA"/>
</dbReference>
<evidence type="ECO:0000256" key="2">
    <source>
        <dbReference type="ARBA" id="ARBA00001947"/>
    </source>
</evidence>
<proteinExistence type="inferred from homology"/>
<dbReference type="Proteomes" id="UP000309215">
    <property type="component" value="Unassembled WGS sequence"/>
</dbReference>
<keyword evidence="7" id="KW-0645">Protease</keyword>
<evidence type="ECO:0000259" key="14">
    <source>
        <dbReference type="Pfam" id="PF17900"/>
    </source>
</evidence>
<protein>
    <recommendedName>
        <fullName evidence="5">Aminopeptidase N</fullName>
        <ecNumber evidence="4">3.4.11.2</ecNumber>
    </recommendedName>
</protein>
<dbReference type="GO" id="GO:0008270">
    <property type="term" value="F:zinc ion binding"/>
    <property type="evidence" value="ECO:0007669"/>
    <property type="project" value="InterPro"/>
</dbReference>
<dbReference type="GO" id="GO:0006508">
    <property type="term" value="P:proteolysis"/>
    <property type="evidence" value="ECO:0007669"/>
    <property type="project" value="UniProtKB-KW"/>
</dbReference>
<dbReference type="InterPro" id="IPR001930">
    <property type="entry name" value="Peptidase_M1"/>
</dbReference>
<evidence type="ECO:0000256" key="8">
    <source>
        <dbReference type="ARBA" id="ARBA00022723"/>
    </source>
</evidence>
<dbReference type="GO" id="GO:0005737">
    <property type="term" value="C:cytoplasm"/>
    <property type="evidence" value="ECO:0007669"/>
    <property type="project" value="TreeGrafter"/>
</dbReference>
<dbReference type="GO" id="GO:0016020">
    <property type="term" value="C:membrane"/>
    <property type="evidence" value="ECO:0007669"/>
    <property type="project" value="TreeGrafter"/>
</dbReference>
<keyword evidence="9" id="KW-0378">Hydrolase</keyword>
<organism evidence="15 16">
    <name type="scientific">Polyangium fumosum</name>
    <dbReference type="NCBI Taxonomy" id="889272"/>
    <lineage>
        <taxon>Bacteria</taxon>
        <taxon>Pseudomonadati</taxon>
        <taxon>Myxococcota</taxon>
        <taxon>Polyangia</taxon>
        <taxon>Polyangiales</taxon>
        <taxon>Polyangiaceae</taxon>
        <taxon>Polyangium</taxon>
    </lineage>
</organism>
<evidence type="ECO:0000256" key="11">
    <source>
        <dbReference type="ARBA" id="ARBA00023049"/>
    </source>
</evidence>
<sequence>MNFTRRPSRPGLRWTSSILLASSLVAGCTPAPEPEPPGPGSVEVDVERYELKGDYDWVRGRLAATVGITLSPLAKGTTTITLDSAVAEVKAVRLAGGGALPFSANASEEQLQVDVSAVPALGTGAQITLEVDYEAAPSGSLIPVIENRKGDPLNVRAVFTMSEPIGARRWMPCHDTPSDRAIFSVSMGMDGAEKMIANGDLVSDEPEGDGAHRMKYETTYTLPTYLMAFAVSDFEVESTMKGDLPVSIWHRRGLQGHYEAVLGEMVGMLNHFEGLLGPYPFEKYAVVHLPNLPATGIENASISFHYEGAGTEPLGAELSLTAHEIAHQWVGDLVTIESWDDLWIKEGIATLLEPEGLRAHTDTDGPFTLNANEFFAMEGEAIRDTSLKIADKYTTGPYTRAAWLLTQIRSLVGEEAFWSTLRNILDEHRFGAIGTDDFLGAFAEALGPEATARAKHAVDAKSLPTLTIAALPSGGATVTAHDPDGVLMVPFDIGWVAEDGSVRTETLPIGEPFDVAPQASGEFLVIDPKDHHLPWDSFLVDEESMNAYYVSVLPLLVPMSPAAEARFFDIGSAAQDEVIFTSSTLPGATPEGFGAFMTGLDSEWTQANALSTACSVASDPGLEPATAAAWTTTLNEALLVPPPPFSLDLLQVYGYGACSMFDPVTAFADDWTSLATGLSSGELDYLRLSYLTAFDIPAPLAMSTWGSVAKQANTARARWLATMELRSYLSGLEPADIPAWRTFFVELLSTTEDTDVLQQAIRAVVTTMAPTAAENADALAGLDVLLHSPWTRVAHQRAVCAAIKLTADDAMAWAAFAEGLKDAPLDPKAAARVEDPALCP</sequence>
<keyword evidence="8" id="KW-0479">Metal-binding</keyword>